<feature type="transmembrane region" description="Helical" evidence="1">
    <location>
        <begin position="6"/>
        <end position="34"/>
    </location>
</feature>
<dbReference type="EMBL" id="BAAAHD010000043">
    <property type="protein sequence ID" value="GAA0576525.1"/>
    <property type="molecule type" value="Genomic_DNA"/>
</dbReference>
<keyword evidence="4" id="KW-1185">Reference proteome</keyword>
<comment type="caution">
    <text evidence="3">The sequence shown here is derived from an EMBL/GenBank/DDBJ whole genome shotgun (WGS) entry which is preliminary data.</text>
</comment>
<protein>
    <recommendedName>
        <fullName evidence="2">DUF4190 domain-containing protein</fullName>
    </recommendedName>
</protein>
<keyword evidence="1" id="KW-0472">Membrane</keyword>
<gene>
    <name evidence="3" type="ORF">GCM10009546_43670</name>
</gene>
<feature type="domain" description="DUF4190" evidence="2">
    <location>
        <begin position="5"/>
        <end position="64"/>
    </location>
</feature>
<evidence type="ECO:0000313" key="4">
    <source>
        <dbReference type="Proteomes" id="UP001501427"/>
    </source>
</evidence>
<evidence type="ECO:0000259" key="2">
    <source>
        <dbReference type="Pfam" id="PF13828"/>
    </source>
</evidence>
<dbReference type="InterPro" id="IPR025241">
    <property type="entry name" value="DUF4190"/>
</dbReference>
<proteinExistence type="predicted"/>
<keyword evidence="1" id="KW-1133">Transmembrane helix</keyword>
<dbReference type="Pfam" id="PF13828">
    <property type="entry name" value="DUF4190"/>
    <property type="match status" value="1"/>
</dbReference>
<keyword evidence="1" id="KW-0812">Transmembrane</keyword>
<name>A0ABN1EWT6_9ACTN</name>
<organism evidence="3 4">
    <name type="scientific">Actinomadura livida</name>
    <dbReference type="NCBI Taxonomy" id="79909"/>
    <lineage>
        <taxon>Bacteria</taxon>
        <taxon>Bacillati</taxon>
        <taxon>Actinomycetota</taxon>
        <taxon>Actinomycetes</taxon>
        <taxon>Streptosporangiales</taxon>
        <taxon>Thermomonosporaceae</taxon>
        <taxon>Actinomadura</taxon>
    </lineage>
</organism>
<evidence type="ECO:0000313" key="3">
    <source>
        <dbReference type="EMBL" id="GAA0576525.1"/>
    </source>
</evidence>
<evidence type="ECO:0000256" key="1">
    <source>
        <dbReference type="SAM" id="Phobius"/>
    </source>
</evidence>
<sequence>MNILTIYSVAMGAIGPISCGLLSIPAIVTGHMGLSRARRSGERGTGLAVTGIVLGWLMVAVWILIIIGILLPEEQ</sequence>
<dbReference type="Proteomes" id="UP001501427">
    <property type="component" value="Unassembled WGS sequence"/>
</dbReference>
<reference evidence="3 4" key="1">
    <citation type="journal article" date="2019" name="Int. J. Syst. Evol. Microbiol.">
        <title>The Global Catalogue of Microorganisms (GCM) 10K type strain sequencing project: providing services to taxonomists for standard genome sequencing and annotation.</title>
        <authorList>
            <consortium name="The Broad Institute Genomics Platform"/>
            <consortium name="The Broad Institute Genome Sequencing Center for Infectious Disease"/>
            <person name="Wu L."/>
            <person name="Ma J."/>
        </authorList>
    </citation>
    <scope>NUCLEOTIDE SEQUENCE [LARGE SCALE GENOMIC DNA]</scope>
    <source>
        <strain evidence="3 4">JCM 10667</strain>
    </source>
</reference>
<feature type="transmembrane region" description="Helical" evidence="1">
    <location>
        <begin position="46"/>
        <end position="71"/>
    </location>
</feature>
<accession>A0ABN1EWT6</accession>
<dbReference type="RefSeq" id="WP_344207950.1">
    <property type="nucleotide sequence ID" value="NZ_BAAAHD010000043.1"/>
</dbReference>